<keyword evidence="2" id="KW-1185">Reference proteome</keyword>
<dbReference type="RefSeq" id="WP_183189642.1">
    <property type="nucleotide sequence ID" value="NZ_JACICD010000003.1"/>
</dbReference>
<gene>
    <name evidence="1" type="ORF">FHS55_002094</name>
</gene>
<evidence type="ECO:0000313" key="1">
    <source>
        <dbReference type="EMBL" id="MBB3771495.1"/>
    </source>
</evidence>
<evidence type="ECO:0000313" key="2">
    <source>
        <dbReference type="Proteomes" id="UP000533469"/>
    </source>
</evidence>
<dbReference type="AlphaFoldDB" id="A0A839Z9U1"/>
<organism evidence="1 2">
    <name type="scientific">Ancylobacter tetraedralis</name>
    <dbReference type="NCBI Taxonomy" id="217068"/>
    <lineage>
        <taxon>Bacteria</taxon>
        <taxon>Pseudomonadati</taxon>
        <taxon>Pseudomonadota</taxon>
        <taxon>Alphaproteobacteria</taxon>
        <taxon>Hyphomicrobiales</taxon>
        <taxon>Xanthobacteraceae</taxon>
        <taxon>Ancylobacter</taxon>
    </lineage>
</organism>
<dbReference type="Proteomes" id="UP000533469">
    <property type="component" value="Unassembled WGS sequence"/>
</dbReference>
<name>A0A839Z9U1_9HYPH</name>
<comment type="caution">
    <text evidence="1">The sequence shown here is derived from an EMBL/GenBank/DDBJ whole genome shotgun (WGS) entry which is preliminary data.</text>
</comment>
<dbReference type="EMBL" id="JACICD010000003">
    <property type="protein sequence ID" value="MBB3771495.1"/>
    <property type="molecule type" value="Genomic_DNA"/>
</dbReference>
<protein>
    <submittedName>
        <fullName evidence="1">Glutamate mutase epsilon subunit</fullName>
    </submittedName>
</protein>
<proteinExistence type="predicted"/>
<reference evidence="1 2" key="1">
    <citation type="submission" date="2020-08" db="EMBL/GenBank/DDBJ databases">
        <title>Genomic Encyclopedia of Type Strains, Phase IV (KMG-IV): sequencing the most valuable type-strain genomes for metagenomic binning, comparative biology and taxonomic classification.</title>
        <authorList>
            <person name="Goeker M."/>
        </authorList>
    </citation>
    <scope>NUCLEOTIDE SEQUENCE [LARGE SCALE GENOMIC DNA]</scope>
    <source>
        <strain evidence="1 2">DSM 5895</strain>
    </source>
</reference>
<accession>A0A839Z9U1</accession>
<sequence length="74" mass="8012">MTSAQPSAEPVPFVASDADIDIMLELCGDDAREAIRVLIMSNVKLQDEMARLRSTAIRAASRGFIRARPAPRAA</sequence>